<evidence type="ECO:0000313" key="3">
    <source>
        <dbReference type="EMBL" id="WRT69474.1"/>
    </source>
</evidence>
<accession>A0ABZ1D611</accession>
<gene>
    <name evidence="3" type="ORF">IL334_006460</name>
</gene>
<feature type="compositionally biased region" description="Polar residues" evidence="1">
    <location>
        <begin position="133"/>
        <end position="145"/>
    </location>
</feature>
<feature type="transmembrane region" description="Helical" evidence="2">
    <location>
        <begin position="30"/>
        <end position="51"/>
    </location>
</feature>
<sequence>MIVTYPLSRRIPISSSSYNSPTDSNNPLKIFLPIFFTFFGIVLLVIIIQVCRRASFHNSFRSAPPRQDIEQPYTRQTPFEVDPPTITPYPAPTSSPISSFAQNHGQSPIIQNVPVAYHTTPTIRDNEISVPTYNRTNSTYGQSMPPTYDDVIGGR</sequence>
<dbReference type="Proteomes" id="UP001329825">
    <property type="component" value="Chromosome 9"/>
</dbReference>
<protein>
    <submittedName>
        <fullName evidence="3">Uncharacterized protein</fullName>
    </submittedName>
</protein>
<feature type="region of interest" description="Disordered" evidence="1">
    <location>
        <begin position="62"/>
        <end position="102"/>
    </location>
</feature>
<keyword evidence="2" id="KW-0472">Membrane</keyword>
<dbReference type="GeneID" id="87958590"/>
<organism evidence="3 4">
    <name type="scientific">Kwoniella shivajii</name>
    <dbReference type="NCBI Taxonomy" id="564305"/>
    <lineage>
        <taxon>Eukaryota</taxon>
        <taxon>Fungi</taxon>
        <taxon>Dikarya</taxon>
        <taxon>Basidiomycota</taxon>
        <taxon>Agaricomycotina</taxon>
        <taxon>Tremellomycetes</taxon>
        <taxon>Tremellales</taxon>
        <taxon>Cryptococcaceae</taxon>
        <taxon>Kwoniella</taxon>
    </lineage>
</organism>
<keyword evidence="4" id="KW-1185">Reference proteome</keyword>
<keyword evidence="2" id="KW-0812">Transmembrane</keyword>
<dbReference type="EMBL" id="CP141889">
    <property type="protein sequence ID" value="WRT69474.1"/>
    <property type="molecule type" value="Genomic_DNA"/>
</dbReference>
<dbReference type="RefSeq" id="XP_062794213.1">
    <property type="nucleotide sequence ID" value="XM_062938162.1"/>
</dbReference>
<evidence type="ECO:0000313" key="4">
    <source>
        <dbReference type="Proteomes" id="UP001329825"/>
    </source>
</evidence>
<keyword evidence="2" id="KW-1133">Transmembrane helix</keyword>
<reference evidence="3 4" key="1">
    <citation type="submission" date="2024-01" db="EMBL/GenBank/DDBJ databases">
        <title>Comparative genomics of Cryptococcus and Kwoniella reveals pathogenesis evolution and contrasting modes of karyotype evolution via chromosome fusion or intercentromeric recombination.</title>
        <authorList>
            <person name="Coelho M.A."/>
            <person name="David-Palma M."/>
            <person name="Shea T."/>
            <person name="Bowers K."/>
            <person name="McGinley-Smith S."/>
            <person name="Mohammad A.W."/>
            <person name="Gnirke A."/>
            <person name="Yurkov A.M."/>
            <person name="Nowrousian M."/>
            <person name="Sun S."/>
            <person name="Cuomo C.A."/>
            <person name="Heitman J."/>
        </authorList>
    </citation>
    <scope>NUCLEOTIDE SEQUENCE [LARGE SCALE GENOMIC DNA]</scope>
    <source>
        <strain evidence="3">CBS 11374</strain>
    </source>
</reference>
<evidence type="ECO:0000256" key="1">
    <source>
        <dbReference type="SAM" id="MobiDB-lite"/>
    </source>
</evidence>
<name>A0ABZ1D611_9TREE</name>
<evidence type="ECO:0000256" key="2">
    <source>
        <dbReference type="SAM" id="Phobius"/>
    </source>
</evidence>
<proteinExistence type="predicted"/>
<feature type="region of interest" description="Disordered" evidence="1">
    <location>
        <begin position="133"/>
        <end position="155"/>
    </location>
</feature>